<organism evidence="1">
    <name type="scientific">bioreactor metagenome</name>
    <dbReference type="NCBI Taxonomy" id="1076179"/>
    <lineage>
        <taxon>unclassified sequences</taxon>
        <taxon>metagenomes</taxon>
        <taxon>ecological metagenomes</taxon>
    </lineage>
</organism>
<proteinExistence type="predicted"/>
<protein>
    <submittedName>
        <fullName evidence="1">Uncharacterized protein</fullName>
    </submittedName>
</protein>
<accession>A0A645I6K6</accession>
<comment type="caution">
    <text evidence="1">The sequence shown here is derived from an EMBL/GenBank/DDBJ whole genome shotgun (WGS) entry which is preliminary data.</text>
</comment>
<evidence type="ECO:0000313" key="1">
    <source>
        <dbReference type="EMBL" id="MPN43083.1"/>
    </source>
</evidence>
<gene>
    <name evidence="1" type="ORF">SDC9_190642</name>
</gene>
<reference evidence="1" key="1">
    <citation type="submission" date="2019-08" db="EMBL/GenBank/DDBJ databases">
        <authorList>
            <person name="Kucharzyk K."/>
            <person name="Murdoch R.W."/>
            <person name="Higgins S."/>
            <person name="Loffler F."/>
        </authorList>
    </citation>
    <scope>NUCLEOTIDE SEQUENCE</scope>
</reference>
<dbReference type="EMBL" id="VSSQ01101265">
    <property type="protein sequence ID" value="MPN43083.1"/>
    <property type="molecule type" value="Genomic_DNA"/>
</dbReference>
<name>A0A645I6K6_9ZZZZ</name>
<dbReference type="AlphaFoldDB" id="A0A645I6K6"/>
<sequence>MLADGTEVTPTGGVYEYRDRFGVHELPIFSRKINVLGTSADMPIGNIPISVSVFSNVGHIGVSEEIRSEAKLKYWLSPYEPGMLRIDAEYVDELGGDVEIFINALYAYAPPVPERLE</sequence>